<dbReference type="Proteomes" id="UP000264006">
    <property type="component" value="Chromosome"/>
</dbReference>
<dbReference type="InterPro" id="IPR029058">
    <property type="entry name" value="AB_hydrolase_fold"/>
</dbReference>
<dbReference type="Gene3D" id="2.60.120.260">
    <property type="entry name" value="Galactose-binding domain-like"/>
    <property type="match status" value="1"/>
</dbReference>
<dbReference type="GO" id="GO:0008239">
    <property type="term" value="F:dipeptidyl-peptidase activity"/>
    <property type="evidence" value="ECO:0007669"/>
    <property type="project" value="InterPro"/>
</dbReference>
<dbReference type="KEGG" id="euz:DVS28_a0995"/>
<keyword evidence="5" id="KW-1185">Reference proteome</keyword>
<dbReference type="InterPro" id="IPR000383">
    <property type="entry name" value="Xaa-Pro-like_dom"/>
</dbReference>
<dbReference type="SMART" id="SM00939">
    <property type="entry name" value="PepX_C"/>
    <property type="match status" value="1"/>
</dbReference>
<proteinExistence type="predicted"/>
<name>A0A346XTZ9_9ACTN</name>
<evidence type="ECO:0000256" key="1">
    <source>
        <dbReference type="ARBA" id="ARBA00022801"/>
    </source>
</evidence>
<dbReference type="NCBIfam" id="TIGR00976">
    <property type="entry name" value="CocE_NonD"/>
    <property type="match status" value="1"/>
</dbReference>
<dbReference type="InterPro" id="IPR008979">
    <property type="entry name" value="Galactose-bd-like_sf"/>
</dbReference>
<dbReference type="Gene3D" id="3.40.50.1820">
    <property type="entry name" value="alpha/beta hydrolase"/>
    <property type="match status" value="2"/>
</dbReference>
<dbReference type="InterPro" id="IPR005674">
    <property type="entry name" value="CocE/Ser_esterase"/>
</dbReference>
<gene>
    <name evidence="4" type="ORF">DVS28_a0995</name>
</gene>
<keyword evidence="1" id="KW-0378">Hydrolase</keyword>
<sequence length="637" mass="68910">MRQWTSNTTAMKLRLVSLLIISLITAGLSVTGGGSATAAPSPRGSTVTDAWFPSGDGTMLHAEVALPTDGCDAVDNADGTTGCPVIVSMGPYFGSGVQDGVALGFGDITNDANWSNRFSDFFEYEFDTDDDGEGDTNIFEMGYAVVQVDSRGYGESGGCNDYGGHGEQMDMAAAVTWAGTQDWSNGQVGTWGKSYDAWTQVMGLAENPPHLEAAIIQAPIIDGYGIAYVNGVHHDAGWYVTTNLYALYDYSPNSIAAVTSNPDQQVHSVTGIAGINPNNNGVDTPACWAQQNAEVLNPDRDWYFWQERDLRPRASRNDDVAVFYTHGFTDVNTKPDQVFGVYDGLTANNPENTRAWFGQWNHVRGSDANGGGYDRGDHDGWVVGRAGWNEEALDWLNHYLRGEDFAYAVNDLNLVEAQDQLGNWRTEAQYPSTDVRYLDMPIAAGTYTDTMSSNGYWTLSEEVAAGEEFRITGEAEVTIDVDITVPNAQFVGVLYDVLPGGQAEEIGRSMYRIPSSGEYTFTTHPGDWVMEAGHRLGFEIKSTHAESQPYPTGQTVTVNGGTVSMPIPEFVRELNLDGTTTTARSLMRDAVSGTTVELGADVFDISSLAARPYTQADADAGIPNPQGDFEGTVTPFE</sequence>
<dbReference type="AlphaFoldDB" id="A0A346XTZ9"/>
<dbReference type="InterPro" id="IPR013736">
    <property type="entry name" value="Xaa-Pro_dipept_C"/>
</dbReference>
<evidence type="ECO:0000256" key="2">
    <source>
        <dbReference type="SAM" id="MobiDB-lite"/>
    </source>
</evidence>
<protein>
    <submittedName>
        <fullName evidence="4">Putative secreted protein</fullName>
    </submittedName>
</protein>
<reference evidence="4 5" key="1">
    <citation type="submission" date="2018-09" db="EMBL/GenBank/DDBJ databases">
        <title>Complete genome sequence of Euzebya sp. DY32-46 isolated from seawater of Pacific Ocean.</title>
        <authorList>
            <person name="Xu L."/>
            <person name="Wu Y.-H."/>
            <person name="Xu X.-W."/>
        </authorList>
    </citation>
    <scope>NUCLEOTIDE SEQUENCE [LARGE SCALE GENOMIC DNA]</scope>
    <source>
        <strain evidence="4 5">DY32-46</strain>
    </source>
</reference>
<dbReference type="OrthoDB" id="5240615at2"/>
<dbReference type="SUPFAM" id="SSF49785">
    <property type="entry name" value="Galactose-binding domain-like"/>
    <property type="match status" value="1"/>
</dbReference>
<feature type="region of interest" description="Disordered" evidence="2">
    <location>
        <begin position="617"/>
        <end position="637"/>
    </location>
</feature>
<organism evidence="4 5">
    <name type="scientific">Euzebya pacifica</name>
    <dbReference type="NCBI Taxonomy" id="1608957"/>
    <lineage>
        <taxon>Bacteria</taxon>
        <taxon>Bacillati</taxon>
        <taxon>Actinomycetota</taxon>
        <taxon>Nitriliruptoria</taxon>
        <taxon>Euzebyales</taxon>
    </lineage>
</organism>
<dbReference type="SUPFAM" id="SSF53474">
    <property type="entry name" value="alpha/beta-Hydrolases"/>
    <property type="match status" value="1"/>
</dbReference>
<dbReference type="EMBL" id="CP031165">
    <property type="protein sequence ID" value="AXV05696.1"/>
    <property type="molecule type" value="Genomic_DNA"/>
</dbReference>
<evidence type="ECO:0000313" key="5">
    <source>
        <dbReference type="Proteomes" id="UP000264006"/>
    </source>
</evidence>
<evidence type="ECO:0000313" key="4">
    <source>
        <dbReference type="EMBL" id="AXV05696.1"/>
    </source>
</evidence>
<accession>A0A346XTZ9</accession>
<feature type="domain" description="Xaa-Pro dipeptidyl-peptidase C-terminal" evidence="3">
    <location>
        <begin position="393"/>
        <end position="567"/>
    </location>
</feature>
<dbReference type="Pfam" id="PF02129">
    <property type="entry name" value="Peptidase_S15"/>
    <property type="match status" value="1"/>
</dbReference>
<evidence type="ECO:0000259" key="3">
    <source>
        <dbReference type="SMART" id="SM00939"/>
    </source>
</evidence>